<dbReference type="CDD" id="cd00009">
    <property type="entry name" value="AAA"/>
    <property type="match status" value="1"/>
</dbReference>
<sequence>MVYYRKYRPQTLDEIIGQEHIKNALKKAHESNRLSHAYLFAGPKGSGKTSTARILAKMINCEVGGPCNKCSTCLSITDGSNLDLIEIDAASNRGIDDIRELREKIKLAPTSSKKKVYIIDEVHMLTTEAFNALLKTLEEPPSHVLFILATTDPHKIPQTILSRVQRFDFQAAKEEEIIEYLKNVIKIEKLKISDEALNLIAKKSEGSFRDGLKILDQLASSGNEITLEDVENIYKSGKSEDSIKLLNFIADADTKSALEFVTELSERGISLKEFINQTLHTLRLLLLIKHDTKKDESLSGLSQKLSSPQIVKIVNSLGIALEKMKFVSIPTLPLEIAVVESCQEQEVPRGERVSQVPQGEENNIGNKPRDTRDTSKPRDTSNELISPAIPAPISDAQEIIIIKDKWAYILETIKPYNFSLEALLKQSKIVSFESETLILEVPYSFHKRILEAPKSRELLESVLAEVLGKSAKVSTVLGTRPVRVEELANVEVAADDEIIKIASEIFNS</sequence>
<keyword evidence="2" id="KW-0479">Metal-binding</keyword>
<dbReference type="Pfam" id="PF20964">
    <property type="entry name" value="DnaX_C"/>
    <property type="match status" value="1"/>
</dbReference>
<evidence type="ECO:0000313" key="11">
    <source>
        <dbReference type="EMBL" id="KKQ14989.1"/>
    </source>
</evidence>
<reference evidence="11 12" key="1">
    <citation type="journal article" date="2015" name="Nature">
        <title>rRNA introns, odd ribosomes, and small enigmatic genomes across a large radiation of phyla.</title>
        <authorList>
            <person name="Brown C.T."/>
            <person name="Hug L.A."/>
            <person name="Thomas B.C."/>
            <person name="Sharon I."/>
            <person name="Castelle C.J."/>
            <person name="Singh A."/>
            <person name="Wilkins M.J."/>
            <person name="Williams K.H."/>
            <person name="Banfield J.F."/>
        </authorList>
    </citation>
    <scope>NUCLEOTIDE SEQUENCE [LARGE SCALE GENOMIC DNA]</scope>
</reference>
<dbReference type="InterPro" id="IPR003593">
    <property type="entry name" value="AAA+_ATPase"/>
</dbReference>
<keyword evidence="8" id="KW-0548">Nucleotidyltransferase</keyword>
<comment type="catalytic activity">
    <reaction evidence="7 8">
        <text>DNA(n) + a 2'-deoxyribonucleoside 5'-triphosphate = DNA(n+1) + diphosphate</text>
        <dbReference type="Rhea" id="RHEA:22508"/>
        <dbReference type="Rhea" id="RHEA-COMP:17339"/>
        <dbReference type="Rhea" id="RHEA-COMP:17340"/>
        <dbReference type="ChEBI" id="CHEBI:33019"/>
        <dbReference type="ChEBI" id="CHEBI:61560"/>
        <dbReference type="ChEBI" id="CHEBI:173112"/>
        <dbReference type="EC" id="2.7.7.7"/>
    </reaction>
</comment>
<dbReference type="InterPro" id="IPR012763">
    <property type="entry name" value="DNA_pol_III_sug/sutau_N"/>
</dbReference>
<dbReference type="InterPro" id="IPR045085">
    <property type="entry name" value="HLD_clamp_pol_III_gamma_tau"/>
</dbReference>
<evidence type="ECO:0000256" key="2">
    <source>
        <dbReference type="ARBA" id="ARBA00022723"/>
    </source>
</evidence>
<dbReference type="NCBIfam" id="NF004046">
    <property type="entry name" value="PRK05563.1"/>
    <property type="match status" value="1"/>
</dbReference>
<dbReference type="SUPFAM" id="SSF52540">
    <property type="entry name" value="P-loop containing nucleoside triphosphate hydrolases"/>
    <property type="match status" value="1"/>
</dbReference>
<dbReference type="SUPFAM" id="SSF48019">
    <property type="entry name" value="post-AAA+ oligomerization domain-like"/>
    <property type="match status" value="1"/>
</dbReference>
<dbReference type="EMBL" id="LBSJ01000025">
    <property type="protein sequence ID" value="KKQ14989.1"/>
    <property type="molecule type" value="Genomic_DNA"/>
</dbReference>
<comment type="subunit">
    <text evidence="8">DNA polymerase III contains a core (composed of alpha, epsilon and theta chains) that associates with a tau subunit. This core dimerizes to form the POLIII' complex. PolIII' associates with the gamma complex (composed of gamma, delta, delta', psi and chi chains) and with the beta chain to form the complete DNA polymerase III complex.</text>
</comment>
<evidence type="ECO:0000259" key="10">
    <source>
        <dbReference type="SMART" id="SM00382"/>
    </source>
</evidence>
<dbReference type="SMART" id="SM00382">
    <property type="entry name" value="AAA"/>
    <property type="match status" value="1"/>
</dbReference>
<name>A0A0G0HSH2_9BACT</name>
<dbReference type="InterPro" id="IPR048448">
    <property type="entry name" value="DnaX-like_C"/>
</dbReference>
<gene>
    <name evidence="8" type="primary">dnaX</name>
    <name evidence="11" type="ORF">US28_C0025G0012</name>
</gene>
<dbReference type="PANTHER" id="PTHR11669">
    <property type="entry name" value="REPLICATION FACTOR C / DNA POLYMERASE III GAMMA-TAU SUBUNIT"/>
    <property type="match status" value="1"/>
</dbReference>
<dbReference type="Gene3D" id="3.40.50.300">
    <property type="entry name" value="P-loop containing nucleotide triphosphate hydrolases"/>
    <property type="match status" value="1"/>
</dbReference>
<dbReference type="PATRIC" id="fig|1618417.4.peg.855"/>
<dbReference type="CDD" id="cd18137">
    <property type="entry name" value="HLD_clamp_pol_III_gamma_tau"/>
    <property type="match status" value="1"/>
</dbReference>
<organism evidence="11 12">
    <name type="scientific">Candidatus Daviesbacteria bacterium GW2011_GWA1_36_8</name>
    <dbReference type="NCBI Taxonomy" id="1618417"/>
    <lineage>
        <taxon>Bacteria</taxon>
        <taxon>Candidatus Daviesiibacteriota</taxon>
    </lineage>
</organism>
<dbReference type="Gene3D" id="1.20.272.10">
    <property type="match status" value="1"/>
</dbReference>
<feature type="compositionally biased region" description="Polar residues" evidence="9">
    <location>
        <begin position="355"/>
        <end position="365"/>
    </location>
</feature>
<evidence type="ECO:0000256" key="9">
    <source>
        <dbReference type="SAM" id="MobiDB-lite"/>
    </source>
</evidence>
<dbReference type="PRINTS" id="PR00300">
    <property type="entry name" value="CLPPROTEASEA"/>
</dbReference>
<dbReference type="GO" id="GO:0003887">
    <property type="term" value="F:DNA-directed DNA polymerase activity"/>
    <property type="evidence" value="ECO:0007669"/>
    <property type="project" value="UniProtKB-KW"/>
</dbReference>
<dbReference type="Gene3D" id="1.10.8.60">
    <property type="match status" value="1"/>
</dbReference>
<feature type="compositionally biased region" description="Basic and acidic residues" evidence="9">
    <location>
        <begin position="367"/>
        <end position="381"/>
    </location>
</feature>
<dbReference type="Pfam" id="PF22608">
    <property type="entry name" value="DNAX_ATPase_lid"/>
    <property type="match status" value="1"/>
</dbReference>
<feature type="region of interest" description="Disordered" evidence="9">
    <location>
        <begin position="348"/>
        <end position="387"/>
    </location>
</feature>
<evidence type="ECO:0000256" key="8">
    <source>
        <dbReference type="RuleBase" id="RU364063"/>
    </source>
</evidence>
<dbReference type="FunFam" id="3.40.50.300:FF:000014">
    <property type="entry name" value="DNA polymerase III subunit gamma/tau"/>
    <property type="match status" value="1"/>
</dbReference>
<dbReference type="InterPro" id="IPR038454">
    <property type="entry name" value="DnaA_N_sf"/>
</dbReference>
<protein>
    <recommendedName>
        <fullName evidence="8">DNA polymerase III subunit gamma/tau</fullName>
        <ecNumber evidence="8">2.7.7.7</ecNumber>
    </recommendedName>
</protein>
<keyword evidence="3 8" id="KW-0547">Nucleotide-binding</keyword>
<comment type="function">
    <text evidence="8">DNA polymerase III is a complex, multichain enzyme responsible for most of the replicative synthesis in bacteria. This DNA polymerase also exhibits 3' to 5' exonuclease activity.</text>
</comment>
<dbReference type="NCBIfam" id="TIGR02397">
    <property type="entry name" value="dnaX_nterm"/>
    <property type="match status" value="1"/>
</dbReference>
<evidence type="ECO:0000313" key="12">
    <source>
        <dbReference type="Proteomes" id="UP000034448"/>
    </source>
</evidence>
<keyword evidence="8" id="KW-0235">DNA replication</keyword>
<dbReference type="InterPro" id="IPR027417">
    <property type="entry name" value="P-loop_NTPase"/>
</dbReference>
<accession>A0A0G0HSH2</accession>
<dbReference type="GO" id="GO:0046872">
    <property type="term" value="F:metal ion binding"/>
    <property type="evidence" value="ECO:0007669"/>
    <property type="project" value="UniProtKB-KW"/>
</dbReference>
<dbReference type="GO" id="GO:0003677">
    <property type="term" value="F:DNA binding"/>
    <property type="evidence" value="ECO:0007669"/>
    <property type="project" value="InterPro"/>
</dbReference>
<dbReference type="Gene3D" id="3.30.300.180">
    <property type="match status" value="1"/>
</dbReference>
<evidence type="ECO:0000256" key="7">
    <source>
        <dbReference type="ARBA" id="ARBA00049244"/>
    </source>
</evidence>
<evidence type="ECO:0000256" key="5">
    <source>
        <dbReference type="ARBA" id="ARBA00022840"/>
    </source>
</evidence>
<dbReference type="Proteomes" id="UP000034448">
    <property type="component" value="Unassembled WGS sequence"/>
</dbReference>
<keyword evidence="6 8" id="KW-0239">DNA-directed DNA polymerase</keyword>
<dbReference type="PANTHER" id="PTHR11669:SF0">
    <property type="entry name" value="PROTEIN STICHEL-LIKE 2"/>
    <property type="match status" value="1"/>
</dbReference>
<evidence type="ECO:0000256" key="4">
    <source>
        <dbReference type="ARBA" id="ARBA00022833"/>
    </source>
</evidence>
<feature type="domain" description="AAA+ ATPase" evidence="10">
    <location>
        <begin position="34"/>
        <end position="176"/>
    </location>
</feature>
<dbReference type="InterPro" id="IPR001270">
    <property type="entry name" value="ClpA/B"/>
</dbReference>
<keyword evidence="4" id="KW-0862">Zinc</keyword>
<dbReference type="GO" id="GO:0006261">
    <property type="term" value="P:DNA-templated DNA replication"/>
    <property type="evidence" value="ECO:0007669"/>
    <property type="project" value="TreeGrafter"/>
</dbReference>
<comment type="similarity">
    <text evidence="1 8">Belongs to the DnaX/STICHEL family.</text>
</comment>
<evidence type="ECO:0000256" key="1">
    <source>
        <dbReference type="ARBA" id="ARBA00006360"/>
    </source>
</evidence>
<dbReference type="GO" id="GO:0009360">
    <property type="term" value="C:DNA polymerase III complex"/>
    <property type="evidence" value="ECO:0007669"/>
    <property type="project" value="InterPro"/>
</dbReference>
<dbReference type="InterPro" id="IPR008921">
    <property type="entry name" value="DNA_pol3_clamp-load_cplx_C"/>
</dbReference>
<dbReference type="EC" id="2.7.7.7" evidence="8"/>
<keyword evidence="8" id="KW-0808">Transferase</keyword>
<evidence type="ECO:0000256" key="3">
    <source>
        <dbReference type="ARBA" id="ARBA00022741"/>
    </source>
</evidence>
<dbReference type="InterPro" id="IPR050238">
    <property type="entry name" value="DNA_Rep/Repair_Clamp_Loader"/>
</dbReference>
<dbReference type="Pfam" id="PF13177">
    <property type="entry name" value="DNA_pol3_delta2"/>
    <property type="match status" value="1"/>
</dbReference>
<proteinExistence type="inferred from homology"/>
<keyword evidence="5 8" id="KW-0067">ATP-binding</keyword>
<dbReference type="GO" id="GO:0005524">
    <property type="term" value="F:ATP binding"/>
    <property type="evidence" value="ECO:0007669"/>
    <property type="project" value="UniProtKB-KW"/>
</dbReference>
<dbReference type="AlphaFoldDB" id="A0A0G0HSH2"/>
<evidence type="ECO:0000256" key="6">
    <source>
        <dbReference type="ARBA" id="ARBA00022932"/>
    </source>
</evidence>
<comment type="caution">
    <text evidence="11">The sequence shown here is derived from an EMBL/GenBank/DDBJ whole genome shotgun (WGS) entry which is preliminary data.</text>
</comment>